<comment type="caution">
    <text evidence="10">The sequence shown here is derived from an EMBL/GenBank/DDBJ whole genome shotgun (WGS) entry which is preliminary data.</text>
</comment>
<keyword evidence="1 7" id="KW-0806">Transcription termination</keyword>
<dbReference type="CDD" id="cd04455">
    <property type="entry name" value="S1_NusA"/>
    <property type="match status" value="1"/>
</dbReference>
<keyword evidence="2 7" id="KW-0963">Cytoplasm</keyword>
<dbReference type="Gene3D" id="3.30.1480.10">
    <property type="entry name" value="NusA, N-terminal domain"/>
    <property type="match status" value="1"/>
</dbReference>
<dbReference type="GO" id="GO:0031564">
    <property type="term" value="P:transcription antitermination"/>
    <property type="evidence" value="ECO:0007669"/>
    <property type="project" value="UniProtKB-UniRule"/>
</dbReference>
<dbReference type="SMART" id="SM00322">
    <property type="entry name" value="KH"/>
    <property type="match status" value="1"/>
</dbReference>
<dbReference type="Pfam" id="PF13184">
    <property type="entry name" value="KH_NusA_1st"/>
    <property type="match status" value="1"/>
</dbReference>
<dbReference type="InterPro" id="IPR013735">
    <property type="entry name" value="TF_NusA_N"/>
</dbReference>
<dbReference type="FunFam" id="3.30.300.20:FF:000002">
    <property type="entry name" value="Transcription termination/antitermination protein NusA"/>
    <property type="match status" value="1"/>
</dbReference>
<reference evidence="10" key="1">
    <citation type="submission" date="2020-10" db="EMBL/GenBank/DDBJ databases">
        <authorList>
            <person name="Gilroy R."/>
        </authorList>
    </citation>
    <scope>NUCLEOTIDE SEQUENCE</scope>
    <source>
        <strain evidence="10">CHK184-25365</strain>
    </source>
</reference>
<dbReference type="GO" id="GO:0003700">
    <property type="term" value="F:DNA-binding transcription factor activity"/>
    <property type="evidence" value="ECO:0007669"/>
    <property type="project" value="InterPro"/>
</dbReference>
<dbReference type="InterPro" id="IPR009019">
    <property type="entry name" value="KH_sf_prok-type"/>
</dbReference>
<reference evidence="10" key="2">
    <citation type="journal article" date="2021" name="PeerJ">
        <title>Extensive microbial diversity within the chicken gut microbiome revealed by metagenomics and culture.</title>
        <authorList>
            <person name="Gilroy R."/>
            <person name="Ravi A."/>
            <person name="Getino M."/>
            <person name="Pursley I."/>
            <person name="Horton D.L."/>
            <person name="Alikhan N.F."/>
            <person name="Baker D."/>
            <person name="Gharbi K."/>
            <person name="Hall N."/>
            <person name="Watson M."/>
            <person name="Adriaenssens E.M."/>
            <person name="Foster-Nyarko E."/>
            <person name="Jarju S."/>
            <person name="Secka A."/>
            <person name="Antonio M."/>
            <person name="Oren A."/>
            <person name="Chaudhuri R.R."/>
            <person name="La Ragione R."/>
            <person name="Hildebrand F."/>
            <person name="Pallen M.J."/>
        </authorList>
    </citation>
    <scope>NUCLEOTIDE SEQUENCE</scope>
    <source>
        <strain evidence="10">CHK184-25365</strain>
    </source>
</reference>
<dbReference type="PROSITE" id="PS50084">
    <property type="entry name" value="KH_TYPE_1"/>
    <property type="match status" value="1"/>
</dbReference>
<keyword evidence="5 7" id="KW-0805">Transcription regulation</keyword>
<evidence type="ECO:0000259" key="9">
    <source>
        <dbReference type="SMART" id="SM00322"/>
    </source>
</evidence>
<evidence type="ECO:0000256" key="4">
    <source>
        <dbReference type="ARBA" id="ARBA00022884"/>
    </source>
</evidence>
<evidence type="ECO:0000256" key="6">
    <source>
        <dbReference type="ARBA" id="ARBA00023163"/>
    </source>
</evidence>
<dbReference type="GO" id="GO:0003723">
    <property type="term" value="F:RNA binding"/>
    <property type="evidence" value="ECO:0007669"/>
    <property type="project" value="UniProtKB-UniRule"/>
</dbReference>
<dbReference type="FunFam" id="3.30.300.20:FF:000005">
    <property type="entry name" value="Transcription termination/antitermination protein NusA"/>
    <property type="match status" value="1"/>
</dbReference>
<evidence type="ECO:0000256" key="5">
    <source>
        <dbReference type="ARBA" id="ARBA00023015"/>
    </source>
</evidence>
<protein>
    <recommendedName>
        <fullName evidence="7">Transcription termination/antitermination protein NusA</fullName>
    </recommendedName>
</protein>
<dbReference type="InterPro" id="IPR015946">
    <property type="entry name" value="KH_dom-like_a/b"/>
</dbReference>
<keyword evidence="3 7" id="KW-0889">Transcription antitermination</keyword>
<dbReference type="Pfam" id="PF26594">
    <property type="entry name" value="KH_NusA_2nd"/>
    <property type="match status" value="1"/>
</dbReference>
<name>A0A9D1DEH6_9FIRM</name>
<dbReference type="CDD" id="cd02134">
    <property type="entry name" value="KH-II_NusA_rpt1"/>
    <property type="match status" value="1"/>
</dbReference>
<feature type="compositionally biased region" description="Acidic residues" evidence="8">
    <location>
        <begin position="368"/>
        <end position="389"/>
    </location>
</feature>
<keyword evidence="4 7" id="KW-0694">RNA-binding</keyword>
<organism evidence="10 11">
    <name type="scientific">Candidatus Egerieicola pullicola</name>
    <dbReference type="NCBI Taxonomy" id="2840775"/>
    <lineage>
        <taxon>Bacteria</taxon>
        <taxon>Bacillati</taxon>
        <taxon>Bacillota</taxon>
        <taxon>Clostridia</taxon>
        <taxon>Eubacteriales</taxon>
        <taxon>Oscillospiraceae</taxon>
        <taxon>Oscillospiraceae incertae sedis</taxon>
        <taxon>Candidatus Egerieicola</taxon>
    </lineage>
</organism>
<dbReference type="AlphaFoldDB" id="A0A9D1DEH6"/>
<dbReference type="InterPro" id="IPR004087">
    <property type="entry name" value="KH_dom"/>
</dbReference>
<comment type="subunit">
    <text evidence="7">Monomer. Binds directly to the core enzyme of the DNA-dependent RNA polymerase and to nascent RNA.</text>
</comment>
<evidence type="ECO:0000256" key="8">
    <source>
        <dbReference type="SAM" id="MobiDB-lite"/>
    </source>
</evidence>
<dbReference type="EMBL" id="DVGY01000166">
    <property type="protein sequence ID" value="HIR41610.1"/>
    <property type="molecule type" value="Genomic_DNA"/>
</dbReference>
<evidence type="ECO:0000256" key="2">
    <source>
        <dbReference type="ARBA" id="ARBA00022490"/>
    </source>
</evidence>
<comment type="similarity">
    <text evidence="7">Belongs to the NusA family.</text>
</comment>
<evidence type="ECO:0000256" key="3">
    <source>
        <dbReference type="ARBA" id="ARBA00022814"/>
    </source>
</evidence>
<dbReference type="InterPro" id="IPR025249">
    <property type="entry name" value="TF_NusA_KH_1st"/>
</dbReference>
<dbReference type="InterPro" id="IPR030842">
    <property type="entry name" value="TF_NusA_bacterial"/>
</dbReference>
<feature type="domain" description="K Homology" evidence="9">
    <location>
        <begin position="306"/>
        <end position="390"/>
    </location>
</feature>
<dbReference type="GO" id="GO:0006353">
    <property type="term" value="P:DNA-templated transcription termination"/>
    <property type="evidence" value="ECO:0007669"/>
    <property type="project" value="UniProtKB-UniRule"/>
</dbReference>
<dbReference type="GO" id="GO:0005829">
    <property type="term" value="C:cytosol"/>
    <property type="evidence" value="ECO:0007669"/>
    <property type="project" value="TreeGrafter"/>
</dbReference>
<accession>A0A9D1DEH6</accession>
<keyword evidence="6 7" id="KW-0804">Transcription</keyword>
<dbReference type="CDD" id="cd22529">
    <property type="entry name" value="KH-II_NusA_rpt2"/>
    <property type="match status" value="1"/>
</dbReference>
<comment type="subcellular location">
    <subcellularLocation>
        <location evidence="7">Cytoplasm</location>
    </subcellularLocation>
</comment>
<dbReference type="NCBIfam" id="TIGR01953">
    <property type="entry name" value="NusA"/>
    <property type="match status" value="1"/>
</dbReference>
<evidence type="ECO:0000256" key="1">
    <source>
        <dbReference type="ARBA" id="ARBA00022472"/>
    </source>
</evidence>
<dbReference type="Gene3D" id="3.30.300.20">
    <property type="match status" value="2"/>
</dbReference>
<dbReference type="InterPro" id="IPR036555">
    <property type="entry name" value="NusA_N_sf"/>
</dbReference>
<dbReference type="InterPro" id="IPR010213">
    <property type="entry name" value="TF_NusA"/>
</dbReference>
<dbReference type="SUPFAM" id="SSF50249">
    <property type="entry name" value="Nucleic acid-binding proteins"/>
    <property type="match status" value="1"/>
</dbReference>
<dbReference type="SUPFAM" id="SSF54814">
    <property type="entry name" value="Prokaryotic type KH domain (KH-domain type II)"/>
    <property type="match status" value="2"/>
</dbReference>
<dbReference type="Pfam" id="PF08529">
    <property type="entry name" value="NusA_N"/>
    <property type="match status" value="1"/>
</dbReference>
<evidence type="ECO:0000256" key="7">
    <source>
        <dbReference type="HAMAP-Rule" id="MF_00945"/>
    </source>
</evidence>
<dbReference type="PANTHER" id="PTHR22648">
    <property type="entry name" value="TRANSCRIPTION TERMINATION FACTOR NUSA"/>
    <property type="match status" value="1"/>
</dbReference>
<dbReference type="SUPFAM" id="SSF69705">
    <property type="entry name" value="Transcription factor NusA, N-terminal domain"/>
    <property type="match status" value="1"/>
</dbReference>
<gene>
    <name evidence="7 10" type="primary">nusA</name>
    <name evidence="10" type="ORF">IAB36_07275</name>
</gene>
<dbReference type="HAMAP" id="MF_00945_B">
    <property type="entry name" value="NusA_B"/>
    <property type="match status" value="1"/>
</dbReference>
<proteinExistence type="inferred from homology"/>
<dbReference type="InterPro" id="IPR058582">
    <property type="entry name" value="KH_NusA_2nd"/>
</dbReference>
<dbReference type="Proteomes" id="UP000886749">
    <property type="component" value="Unassembled WGS sequence"/>
</dbReference>
<feature type="region of interest" description="Disordered" evidence="8">
    <location>
        <begin position="349"/>
        <end position="396"/>
    </location>
</feature>
<sequence>MNNSNNMNIFDALHLLEQERGISISDLRDGLINAIAVSIKKNYNVDDDHVLVDLDVENRRFTVSTFKDVVEEVEDPNIQISLEDALAKNKRMKIGSRLETRLDTKKIGRIAAQAGKNLIHQAIAESVNNHIRANAGEVVSGVVQKIESRTGNVTVEIDKNEFVLFKNEQIPGEKLSEGDHIKVYVSERVVDKETGRTVIKISRVSREMVKRLFEKEVPEIYNGEVEIKAISREPGNRTKIAVWSRDENIDPRGACIGPKGTRVASVVKELNNEKIDIVLYSDDPEKFIASALSPATVLSVQILDPEERTCRVIVPDNQLSLAIGNKGQNAKLAARLTGYSIDIKPQSSLLQSSGSDDEQYANRLVIDLGDEEPEEEQAQAPAEEAEDAVESNPEQA</sequence>
<comment type="function">
    <text evidence="7">Participates in both transcription termination and antitermination.</text>
</comment>
<evidence type="ECO:0000313" key="10">
    <source>
        <dbReference type="EMBL" id="HIR41610.1"/>
    </source>
</evidence>
<dbReference type="PANTHER" id="PTHR22648:SF0">
    <property type="entry name" value="TRANSCRIPTION TERMINATION_ANTITERMINATION PROTEIN NUSA"/>
    <property type="match status" value="1"/>
</dbReference>
<evidence type="ECO:0000313" key="11">
    <source>
        <dbReference type="Proteomes" id="UP000886749"/>
    </source>
</evidence>
<dbReference type="InterPro" id="IPR012340">
    <property type="entry name" value="NA-bd_OB-fold"/>
</dbReference>
<dbReference type="Gene3D" id="2.40.50.140">
    <property type="entry name" value="Nucleic acid-binding proteins"/>
    <property type="match status" value="1"/>
</dbReference>